<dbReference type="InterPro" id="IPR001638">
    <property type="entry name" value="Solute-binding_3/MltF_N"/>
</dbReference>
<dbReference type="Pfam" id="PF00497">
    <property type="entry name" value="SBP_bac_3"/>
    <property type="match status" value="1"/>
</dbReference>
<dbReference type="PANTHER" id="PTHR35936:SF17">
    <property type="entry name" value="ARGININE-BINDING EXTRACELLULAR PROTEIN ARTP"/>
    <property type="match status" value="1"/>
</dbReference>
<proteinExistence type="predicted"/>
<dbReference type="SMART" id="SM00062">
    <property type="entry name" value="PBPb"/>
    <property type="match status" value="1"/>
</dbReference>
<keyword evidence="1" id="KW-0732">Signal</keyword>
<dbReference type="InterPro" id="IPR001320">
    <property type="entry name" value="Iontro_rcpt_C"/>
</dbReference>
<dbReference type="EMBL" id="BAQW01000004">
    <property type="protein sequence ID" value="GBR09853.1"/>
    <property type="molecule type" value="Genomic_DNA"/>
</dbReference>
<protein>
    <submittedName>
        <fullName evidence="4">Amino acid ABC transporter substrate-binding periplasmic protein</fullName>
    </submittedName>
</protein>
<dbReference type="Proteomes" id="UP001061070">
    <property type="component" value="Unassembled WGS sequence"/>
</dbReference>
<evidence type="ECO:0000313" key="5">
    <source>
        <dbReference type="Proteomes" id="UP001061070"/>
    </source>
</evidence>
<reference evidence="4" key="1">
    <citation type="submission" date="2013-04" db="EMBL/GenBank/DDBJ databases">
        <title>The genome sequencing project of 58 acetic acid bacteria.</title>
        <authorList>
            <person name="Okamoto-Kainuma A."/>
            <person name="Ishikawa M."/>
            <person name="Umino S."/>
            <person name="Koizumi Y."/>
            <person name="Shiwa Y."/>
            <person name="Yoshikawa H."/>
            <person name="Matsutani M."/>
            <person name="Matsushita K."/>
        </authorList>
    </citation>
    <scope>NUCLEOTIDE SEQUENCE</scope>
    <source>
        <strain evidence="4">NRIC 0228</strain>
    </source>
</reference>
<dbReference type="SMART" id="SM00079">
    <property type="entry name" value="PBPe"/>
    <property type="match status" value="1"/>
</dbReference>
<feature type="domain" description="Solute-binding protein family 3/N-terminal" evidence="2">
    <location>
        <begin position="37"/>
        <end position="260"/>
    </location>
</feature>
<dbReference type="RefSeq" id="WP_099181402.1">
    <property type="nucleotide sequence ID" value="NZ_BAQW01000004.1"/>
</dbReference>
<comment type="caution">
    <text evidence="4">The sequence shown here is derived from an EMBL/GenBank/DDBJ whole genome shotgun (WGS) entry which is preliminary data.</text>
</comment>
<evidence type="ECO:0000259" key="2">
    <source>
        <dbReference type="SMART" id="SM00062"/>
    </source>
</evidence>
<dbReference type="Gene3D" id="3.40.190.10">
    <property type="entry name" value="Periplasmic binding protein-like II"/>
    <property type="match status" value="2"/>
</dbReference>
<dbReference type="PANTHER" id="PTHR35936">
    <property type="entry name" value="MEMBRANE-BOUND LYTIC MUREIN TRANSGLYCOSYLASE F"/>
    <property type="match status" value="1"/>
</dbReference>
<feature type="domain" description="Ionotropic glutamate receptor C-terminal" evidence="3">
    <location>
        <begin position="37"/>
        <end position="259"/>
    </location>
</feature>
<keyword evidence="5" id="KW-1185">Reference proteome</keyword>
<sequence length="266" mass="28880">MKAIRTSLFLGFCAACSVLLPDNADARGSAVIRESGHINIGVEPGLPPLGEYDARNELAGYDIDIGRAIAAGLGVEPRFVTLSSSGRIPYLLAGKVDIVLGGLTRTPERAEVIAFSHPLYSEQFAIISPFERKIMSFGDLTSGAHQLVEVRGSTAVAYLREHAPKASMLLLDSYVDAIRALAQGRGDAMVDVIEYVGHYLPTQPQVQWRVIRGFAPPVGDDCIGLSPQDVTLRSDVDRLLEKMEANGRLEAIHRKWFDPGTDQRAP</sequence>
<accession>A0ABQ0Q9D6</accession>
<evidence type="ECO:0000313" key="4">
    <source>
        <dbReference type="EMBL" id="GBR09853.1"/>
    </source>
</evidence>
<evidence type="ECO:0000256" key="1">
    <source>
        <dbReference type="ARBA" id="ARBA00022729"/>
    </source>
</evidence>
<organism evidence="4 5">
    <name type="scientific">Gluconobacter frateurii NRIC 0228</name>
    <dbReference type="NCBI Taxonomy" id="1307946"/>
    <lineage>
        <taxon>Bacteria</taxon>
        <taxon>Pseudomonadati</taxon>
        <taxon>Pseudomonadota</taxon>
        <taxon>Alphaproteobacteria</taxon>
        <taxon>Acetobacterales</taxon>
        <taxon>Acetobacteraceae</taxon>
        <taxon>Gluconobacter</taxon>
    </lineage>
</organism>
<evidence type="ECO:0000259" key="3">
    <source>
        <dbReference type="SMART" id="SM00079"/>
    </source>
</evidence>
<dbReference type="SUPFAM" id="SSF53850">
    <property type="entry name" value="Periplasmic binding protein-like II"/>
    <property type="match status" value="1"/>
</dbReference>
<gene>
    <name evidence="4" type="ORF">AA0228_0830</name>
</gene>
<name>A0ABQ0Q9D6_9PROT</name>